<dbReference type="RefSeq" id="WP_157169575.1">
    <property type="nucleotide sequence ID" value="NZ_WPNZ01000035.1"/>
</dbReference>
<dbReference type="Proteomes" id="UP000483802">
    <property type="component" value="Unassembled WGS sequence"/>
</dbReference>
<reference evidence="2 3" key="1">
    <citation type="submission" date="2019-11" db="EMBL/GenBank/DDBJ databases">
        <title>Streptomyces typhae sp. nov., a novel endophytic actinomycete isolated from the root of cattail pollen (Typha angustifolia L.).</title>
        <authorList>
            <person name="Peng C."/>
        </authorList>
    </citation>
    <scope>NUCLEOTIDE SEQUENCE [LARGE SCALE GENOMIC DNA]</scope>
    <source>
        <strain evidence="3">p1417</strain>
    </source>
</reference>
<protein>
    <submittedName>
        <fullName evidence="2">Uncharacterized protein</fullName>
    </submittedName>
</protein>
<feature type="region of interest" description="Disordered" evidence="1">
    <location>
        <begin position="139"/>
        <end position="163"/>
    </location>
</feature>
<name>A0A6L6XA61_9ACTN</name>
<evidence type="ECO:0000256" key="1">
    <source>
        <dbReference type="SAM" id="MobiDB-lite"/>
    </source>
</evidence>
<keyword evidence="3" id="KW-1185">Reference proteome</keyword>
<dbReference type="AlphaFoldDB" id="A0A6L6XA61"/>
<feature type="compositionally biased region" description="Basic and acidic residues" evidence="1">
    <location>
        <begin position="139"/>
        <end position="150"/>
    </location>
</feature>
<comment type="caution">
    <text evidence="2">The sequence shown here is derived from an EMBL/GenBank/DDBJ whole genome shotgun (WGS) entry which is preliminary data.</text>
</comment>
<evidence type="ECO:0000313" key="3">
    <source>
        <dbReference type="Proteomes" id="UP000483802"/>
    </source>
</evidence>
<gene>
    <name evidence="2" type="ORF">GPA10_39020</name>
</gene>
<sequence>MDDIEGEPAGILDRWVVDLFEYCLAVVDDALPTSADDAASSGGIRRFQQGAHRLRPGHPHERYALVDQELFQVIRVWRDVAQVLRVEPVDDVAEGGEDAVPLGRPVGRAQRLQGLADHVVEARQVCHLPAEALRHGVHPDQRRIQHDSWKNRPHPHRSGLSKNLADPRVLLPHVVLQRVERRRVEVREINRSRHARFFGLAELLVLSLVRILALVRLPILTHGHMLPRFHARSAGILSCKASQPGRHAVLQGEGFAASSGYGRPSAGAARRARPPRNLAERAPTLGRVCGTVATSIRAWAYKEGQDNELLNGCGQGNLLWRLHQRESFCATCMITAAG</sequence>
<evidence type="ECO:0000313" key="2">
    <source>
        <dbReference type="EMBL" id="MVO90587.1"/>
    </source>
</evidence>
<dbReference type="EMBL" id="WPNZ01000035">
    <property type="protein sequence ID" value="MVO90587.1"/>
    <property type="molecule type" value="Genomic_DNA"/>
</dbReference>
<proteinExistence type="predicted"/>
<organism evidence="2 3">
    <name type="scientific">Streptomyces typhae</name>
    <dbReference type="NCBI Taxonomy" id="2681492"/>
    <lineage>
        <taxon>Bacteria</taxon>
        <taxon>Bacillati</taxon>
        <taxon>Actinomycetota</taxon>
        <taxon>Actinomycetes</taxon>
        <taxon>Kitasatosporales</taxon>
        <taxon>Streptomycetaceae</taxon>
        <taxon>Streptomyces</taxon>
    </lineage>
</organism>
<accession>A0A6L6XA61</accession>